<dbReference type="EMBL" id="GL379984">
    <property type="protein sequence ID" value="EGT40206.1"/>
    <property type="molecule type" value="Genomic_DNA"/>
</dbReference>
<dbReference type="HOGENOM" id="CLU_116890_0_0_1"/>
<dbReference type="Pfam" id="PF17305">
    <property type="entry name" value="DUF5354"/>
    <property type="match status" value="1"/>
</dbReference>
<gene>
    <name evidence="2" type="ORF">CAEBREN_16041</name>
</gene>
<dbReference type="eggNOG" id="ENOG502THG1">
    <property type="taxonomic scope" value="Eukaryota"/>
</dbReference>
<dbReference type="Proteomes" id="UP000008068">
    <property type="component" value="Unassembled WGS sequence"/>
</dbReference>
<feature type="signal peptide" evidence="1">
    <location>
        <begin position="1"/>
        <end position="19"/>
    </location>
</feature>
<name>G0NYT6_CAEBE</name>
<keyword evidence="1" id="KW-0732">Signal</keyword>
<dbReference type="InterPro" id="IPR035291">
    <property type="entry name" value="DUF5354"/>
</dbReference>
<reference evidence="3" key="1">
    <citation type="submission" date="2011-07" db="EMBL/GenBank/DDBJ databases">
        <authorList>
            <consortium name="Caenorhabditis brenneri Sequencing and Analysis Consortium"/>
            <person name="Wilson R.K."/>
        </authorList>
    </citation>
    <scope>NUCLEOTIDE SEQUENCE [LARGE SCALE GENOMIC DNA]</scope>
    <source>
        <strain evidence="3">PB2801</strain>
    </source>
</reference>
<evidence type="ECO:0000313" key="3">
    <source>
        <dbReference type="Proteomes" id="UP000008068"/>
    </source>
</evidence>
<dbReference type="AlphaFoldDB" id="G0NYT6"/>
<dbReference type="STRING" id="135651.G0NYT6"/>
<protein>
    <submittedName>
        <fullName evidence="2">Uncharacterized protein</fullName>
    </submittedName>
</protein>
<proteinExistence type="predicted"/>
<accession>G0NYT6</accession>
<feature type="chain" id="PRO_5003405676" evidence="1">
    <location>
        <begin position="20"/>
        <end position="160"/>
    </location>
</feature>
<dbReference type="PANTHER" id="PTHR31712:SF0">
    <property type="entry name" value="DIETARY RESTRICTION OVER EXPRESSED-RELATED"/>
    <property type="match status" value="1"/>
</dbReference>
<keyword evidence="3" id="KW-1185">Reference proteome</keyword>
<sequence>MLSFKVIVLLLSIATFTSGVAMRAPSSSKTTVEDAFAQSNNLIRCWERDDESNPLSTHSLSEPVYELCSYKVSSLGYEKFYVSGLDMSSDDYTHVLALHKGTFQHYAVLNVCIQEAFPWKQHDGSSYTNLRCFCKRNGCNAPRSFISFLDFNKMPMPEVL</sequence>
<dbReference type="PANTHER" id="PTHR31712">
    <property type="entry name" value="DIETARY RESTRICTION OVER EXPRESSED"/>
    <property type="match status" value="1"/>
</dbReference>
<evidence type="ECO:0000313" key="2">
    <source>
        <dbReference type="EMBL" id="EGT40206.1"/>
    </source>
</evidence>
<organism evidence="3">
    <name type="scientific">Caenorhabditis brenneri</name>
    <name type="common">Nematode worm</name>
    <dbReference type="NCBI Taxonomy" id="135651"/>
    <lineage>
        <taxon>Eukaryota</taxon>
        <taxon>Metazoa</taxon>
        <taxon>Ecdysozoa</taxon>
        <taxon>Nematoda</taxon>
        <taxon>Chromadorea</taxon>
        <taxon>Rhabditida</taxon>
        <taxon>Rhabditina</taxon>
        <taxon>Rhabditomorpha</taxon>
        <taxon>Rhabditoidea</taxon>
        <taxon>Rhabditidae</taxon>
        <taxon>Peloderinae</taxon>
        <taxon>Caenorhabditis</taxon>
    </lineage>
</organism>
<evidence type="ECO:0000256" key="1">
    <source>
        <dbReference type="SAM" id="SignalP"/>
    </source>
</evidence>
<dbReference type="InParanoid" id="G0NYT6"/>